<evidence type="ECO:0000313" key="6">
    <source>
        <dbReference type="Proteomes" id="UP000799767"/>
    </source>
</evidence>
<keyword evidence="6" id="KW-1185">Reference proteome</keyword>
<evidence type="ECO:0000313" key="5">
    <source>
        <dbReference type="EMBL" id="KAF2487913.1"/>
    </source>
</evidence>
<dbReference type="Proteomes" id="UP000799767">
    <property type="component" value="Unassembled WGS sequence"/>
</dbReference>
<keyword evidence="1" id="KW-0479">Metal-binding</keyword>
<dbReference type="PROSITE" id="PS50048">
    <property type="entry name" value="ZN2_CY6_FUNGAL_2"/>
    <property type="match status" value="1"/>
</dbReference>
<dbReference type="CDD" id="cd00067">
    <property type="entry name" value="GAL4"/>
    <property type="match status" value="1"/>
</dbReference>
<dbReference type="InterPro" id="IPR036864">
    <property type="entry name" value="Zn2-C6_fun-type_DNA-bd_sf"/>
</dbReference>
<dbReference type="PANTHER" id="PTHR47655">
    <property type="entry name" value="QUINIC ACID UTILIZATION ACTIVATOR"/>
    <property type="match status" value="1"/>
</dbReference>
<sequence length="650" mass="70958">MVNGKRTADAAVADKAADSDAVYVSKRSRVSRACDQCRSNRERCDGAKPCQTCITQSRGCSYEATPKKRGIQPNYIRTLEVTLAWLFHTYPQAELGLTSSLTHDDGDAGKAIGWKESKTAEALHQAWRKSPLPKQLDQLLSGEPVTTEGEYIGGSTTMNDVNNTGLALSPPSRTTSLDLHPPSRAAANLDEILTSNPGPRLSAPGTAPVLVKLPENAWELLEYYFAFTNAWLPVTEKHIQLKLMYTYPREGLTGDQIRAPEHAELWSILALASSQTSSDPEQSRWIRDTAESLIPTVGKDTAYEIPHIRALLVMVLLDMSEQRTLAAWLRIGSVVSLLLLFRLMNKLGQTTKWCRHLQLAAFVLESALACHLRVPTHLRHSYVNQVGFVEEDGLEEWSPWYDPMTYAPESGLKPPIRALSTLNALVRIALTSLANNDTDLTGAAAAESSAGSGIMVVFSLLENASSKHTRVQPCLLLGQTGYQGVLSTTAMQSHDQSDLVRPTADQISTMLSGMTPTPLQPLGIADFQSPQLRTHSPAGGHIESVHDVALLAYPHAATSQAGFDGSTFGSFPTPVNVFEEFDDILEHEDAGQQSQFYKNLGFAPDVVLAEFFGEDYQPTDPLLAYLNPSLYGMEQRLAGGTSWPDAIGRG</sequence>
<feature type="compositionally biased region" description="Polar residues" evidence="3">
    <location>
        <begin position="162"/>
        <end position="177"/>
    </location>
</feature>
<reference evidence="5" key="1">
    <citation type="journal article" date="2020" name="Stud. Mycol.">
        <title>101 Dothideomycetes genomes: a test case for predicting lifestyles and emergence of pathogens.</title>
        <authorList>
            <person name="Haridas S."/>
            <person name="Albert R."/>
            <person name="Binder M."/>
            <person name="Bloem J."/>
            <person name="Labutti K."/>
            <person name="Salamov A."/>
            <person name="Andreopoulos B."/>
            <person name="Baker S."/>
            <person name="Barry K."/>
            <person name="Bills G."/>
            <person name="Bluhm B."/>
            <person name="Cannon C."/>
            <person name="Castanera R."/>
            <person name="Culley D."/>
            <person name="Daum C."/>
            <person name="Ezra D."/>
            <person name="Gonzalez J."/>
            <person name="Henrissat B."/>
            <person name="Kuo A."/>
            <person name="Liang C."/>
            <person name="Lipzen A."/>
            <person name="Lutzoni F."/>
            <person name="Magnuson J."/>
            <person name="Mondo S."/>
            <person name="Nolan M."/>
            <person name="Ohm R."/>
            <person name="Pangilinan J."/>
            <person name="Park H.-J."/>
            <person name="Ramirez L."/>
            <person name="Alfaro M."/>
            <person name="Sun H."/>
            <person name="Tritt A."/>
            <person name="Yoshinaga Y."/>
            <person name="Zwiers L.-H."/>
            <person name="Turgeon B."/>
            <person name="Goodwin S."/>
            <person name="Spatafora J."/>
            <person name="Crous P."/>
            <person name="Grigoriev I."/>
        </authorList>
    </citation>
    <scope>NUCLEOTIDE SEQUENCE</scope>
    <source>
        <strain evidence="5">CBS 113389</strain>
    </source>
</reference>
<keyword evidence="2" id="KW-0539">Nucleus</keyword>
<dbReference type="Gene3D" id="4.10.240.10">
    <property type="entry name" value="Zn(2)-C6 fungal-type DNA-binding domain"/>
    <property type="match status" value="1"/>
</dbReference>
<dbReference type="SMART" id="SM00066">
    <property type="entry name" value="GAL4"/>
    <property type="match status" value="1"/>
</dbReference>
<feature type="region of interest" description="Disordered" evidence="3">
    <location>
        <begin position="162"/>
        <end position="181"/>
    </location>
</feature>
<dbReference type="CDD" id="cd12148">
    <property type="entry name" value="fungal_TF_MHR"/>
    <property type="match status" value="1"/>
</dbReference>
<dbReference type="PANTHER" id="PTHR47655:SF2">
    <property type="entry name" value="QUINIC ACID UTILIZATION ACTIVATOR"/>
    <property type="match status" value="1"/>
</dbReference>
<evidence type="ECO:0000256" key="2">
    <source>
        <dbReference type="ARBA" id="ARBA00023242"/>
    </source>
</evidence>
<dbReference type="InterPro" id="IPR007219">
    <property type="entry name" value="XnlR_reg_dom"/>
</dbReference>
<dbReference type="EMBL" id="MU001631">
    <property type="protein sequence ID" value="KAF2487913.1"/>
    <property type="molecule type" value="Genomic_DNA"/>
</dbReference>
<dbReference type="GO" id="GO:0000981">
    <property type="term" value="F:DNA-binding transcription factor activity, RNA polymerase II-specific"/>
    <property type="evidence" value="ECO:0007669"/>
    <property type="project" value="InterPro"/>
</dbReference>
<dbReference type="SUPFAM" id="SSF57701">
    <property type="entry name" value="Zn2/Cys6 DNA-binding domain"/>
    <property type="match status" value="1"/>
</dbReference>
<dbReference type="GO" id="GO:0045944">
    <property type="term" value="P:positive regulation of transcription by RNA polymerase II"/>
    <property type="evidence" value="ECO:0007669"/>
    <property type="project" value="TreeGrafter"/>
</dbReference>
<gene>
    <name evidence="5" type="ORF">BDY17DRAFT_320424</name>
</gene>
<evidence type="ECO:0000256" key="3">
    <source>
        <dbReference type="SAM" id="MobiDB-lite"/>
    </source>
</evidence>
<evidence type="ECO:0000259" key="4">
    <source>
        <dbReference type="PROSITE" id="PS50048"/>
    </source>
</evidence>
<dbReference type="PROSITE" id="PS00463">
    <property type="entry name" value="ZN2_CY6_FUNGAL_1"/>
    <property type="match status" value="1"/>
</dbReference>
<proteinExistence type="predicted"/>
<dbReference type="GeneID" id="54477456"/>
<dbReference type="OrthoDB" id="3364175at2759"/>
<feature type="domain" description="Zn(2)-C6 fungal-type" evidence="4">
    <location>
        <begin position="33"/>
        <end position="62"/>
    </location>
</feature>
<name>A0A6A6Q8E1_9PEZI</name>
<dbReference type="RefSeq" id="XP_033594482.1">
    <property type="nucleotide sequence ID" value="XM_033736454.1"/>
</dbReference>
<dbReference type="Pfam" id="PF00172">
    <property type="entry name" value="Zn_clus"/>
    <property type="match status" value="1"/>
</dbReference>
<accession>A0A6A6Q8E1</accession>
<dbReference type="GO" id="GO:0006351">
    <property type="term" value="P:DNA-templated transcription"/>
    <property type="evidence" value="ECO:0007669"/>
    <property type="project" value="InterPro"/>
</dbReference>
<protein>
    <recommendedName>
        <fullName evidence="4">Zn(2)-C6 fungal-type domain-containing protein</fullName>
    </recommendedName>
</protein>
<dbReference type="AlphaFoldDB" id="A0A6A6Q8E1"/>
<dbReference type="Pfam" id="PF04082">
    <property type="entry name" value="Fungal_trans"/>
    <property type="match status" value="1"/>
</dbReference>
<dbReference type="InterPro" id="IPR001138">
    <property type="entry name" value="Zn2Cys6_DnaBD"/>
</dbReference>
<dbReference type="InterPro" id="IPR052783">
    <property type="entry name" value="Metabolic/Drug-Res_Regulator"/>
</dbReference>
<dbReference type="GO" id="GO:0008270">
    <property type="term" value="F:zinc ion binding"/>
    <property type="evidence" value="ECO:0007669"/>
    <property type="project" value="InterPro"/>
</dbReference>
<evidence type="ECO:0000256" key="1">
    <source>
        <dbReference type="ARBA" id="ARBA00022723"/>
    </source>
</evidence>
<organism evidence="5 6">
    <name type="scientific">Neohortaea acidophila</name>
    <dbReference type="NCBI Taxonomy" id="245834"/>
    <lineage>
        <taxon>Eukaryota</taxon>
        <taxon>Fungi</taxon>
        <taxon>Dikarya</taxon>
        <taxon>Ascomycota</taxon>
        <taxon>Pezizomycotina</taxon>
        <taxon>Dothideomycetes</taxon>
        <taxon>Dothideomycetidae</taxon>
        <taxon>Mycosphaerellales</taxon>
        <taxon>Teratosphaeriaceae</taxon>
        <taxon>Neohortaea</taxon>
    </lineage>
</organism>
<dbReference type="GO" id="GO:0003677">
    <property type="term" value="F:DNA binding"/>
    <property type="evidence" value="ECO:0007669"/>
    <property type="project" value="InterPro"/>
</dbReference>